<sequence>MAEPTVQQPVGRRLGVLVRAVPHLLRKVRADVGSPEPGQASGPVQPRVLSVHLDLVVTDADDAADALDRVQGALRPGDRVYLVGRPEGAEPRADDRPFTIWA</sequence>
<dbReference type="Proteomes" id="UP000627369">
    <property type="component" value="Unassembled WGS sequence"/>
</dbReference>
<dbReference type="EMBL" id="BNAS01000010">
    <property type="protein sequence ID" value="GHH79791.1"/>
    <property type="molecule type" value="Genomic_DNA"/>
</dbReference>
<name>A0A919G8H1_9MICO</name>
<reference evidence="1" key="1">
    <citation type="journal article" date="2014" name="Int. J. Syst. Evol. Microbiol.">
        <title>Complete genome sequence of Corynebacterium casei LMG S-19264T (=DSM 44701T), isolated from a smear-ripened cheese.</title>
        <authorList>
            <consortium name="US DOE Joint Genome Institute (JGI-PGF)"/>
            <person name="Walter F."/>
            <person name="Albersmeier A."/>
            <person name="Kalinowski J."/>
            <person name="Ruckert C."/>
        </authorList>
    </citation>
    <scope>NUCLEOTIDE SEQUENCE</scope>
    <source>
        <strain evidence="1">CGMCC 4.7398</strain>
    </source>
</reference>
<accession>A0A919G8H1</accession>
<evidence type="ECO:0000313" key="2">
    <source>
        <dbReference type="Proteomes" id="UP000627369"/>
    </source>
</evidence>
<evidence type="ECO:0000313" key="1">
    <source>
        <dbReference type="EMBL" id="GHH79791.1"/>
    </source>
</evidence>
<keyword evidence="2" id="KW-1185">Reference proteome</keyword>
<reference evidence="1" key="2">
    <citation type="submission" date="2020-09" db="EMBL/GenBank/DDBJ databases">
        <authorList>
            <person name="Sun Q."/>
            <person name="Zhou Y."/>
        </authorList>
    </citation>
    <scope>NUCLEOTIDE SEQUENCE</scope>
    <source>
        <strain evidence="1">CGMCC 4.7398</strain>
    </source>
</reference>
<protein>
    <submittedName>
        <fullName evidence="1">Uncharacterized protein</fullName>
    </submittedName>
</protein>
<organism evidence="1 2">
    <name type="scientific">Promicromonospora soli</name>
    <dbReference type="NCBI Taxonomy" id="2035533"/>
    <lineage>
        <taxon>Bacteria</taxon>
        <taxon>Bacillati</taxon>
        <taxon>Actinomycetota</taxon>
        <taxon>Actinomycetes</taxon>
        <taxon>Micrococcales</taxon>
        <taxon>Promicromonosporaceae</taxon>
        <taxon>Promicromonospora</taxon>
    </lineage>
</organism>
<dbReference type="AlphaFoldDB" id="A0A919G8H1"/>
<comment type="caution">
    <text evidence="1">The sequence shown here is derived from an EMBL/GenBank/DDBJ whole genome shotgun (WGS) entry which is preliminary data.</text>
</comment>
<dbReference type="RefSeq" id="WP_189671688.1">
    <property type="nucleotide sequence ID" value="NZ_BNAS01000010.1"/>
</dbReference>
<gene>
    <name evidence="1" type="ORF">GCM10017772_46480</name>
</gene>
<proteinExistence type="predicted"/>